<feature type="transmembrane region" description="Helical" evidence="6">
    <location>
        <begin position="239"/>
        <end position="267"/>
    </location>
</feature>
<evidence type="ECO:0000256" key="6">
    <source>
        <dbReference type="SAM" id="Phobius"/>
    </source>
</evidence>
<organism evidence="8 9">
    <name type="scientific">Podospora fimiseda</name>
    <dbReference type="NCBI Taxonomy" id="252190"/>
    <lineage>
        <taxon>Eukaryota</taxon>
        <taxon>Fungi</taxon>
        <taxon>Dikarya</taxon>
        <taxon>Ascomycota</taxon>
        <taxon>Pezizomycotina</taxon>
        <taxon>Sordariomycetes</taxon>
        <taxon>Sordariomycetidae</taxon>
        <taxon>Sordariales</taxon>
        <taxon>Podosporaceae</taxon>
        <taxon>Podospora</taxon>
    </lineage>
</organism>
<evidence type="ECO:0000259" key="7">
    <source>
        <dbReference type="Pfam" id="PF20684"/>
    </source>
</evidence>
<proteinExistence type="inferred from homology"/>
<evidence type="ECO:0000256" key="2">
    <source>
        <dbReference type="ARBA" id="ARBA00022692"/>
    </source>
</evidence>
<feature type="transmembrane region" description="Helical" evidence="6">
    <location>
        <begin position="49"/>
        <end position="68"/>
    </location>
</feature>
<evidence type="ECO:0000256" key="4">
    <source>
        <dbReference type="ARBA" id="ARBA00023136"/>
    </source>
</evidence>
<dbReference type="Proteomes" id="UP001301958">
    <property type="component" value="Unassembled WGS sequence"/>
</dbReference>
<keyword evidence="9" id="KW-1185">Reference proteome</keyword>
<feature type="transmembrane region" description="Helical" evidence="6">
    <location>
        <begin position="176"/>
        <end position="195"/>
    </location>
</feature>
<evidence type="ECO:0000313" key="9">
    <source>
        <dbReference type="Proteomes" id="UP001301958"/>
    </source>
</evidence>
<dbReference type="InterPro" id="IPR052337">
    <property type="entry name" value="SAT4-like"/>
</dbReference>
<comment type="similarity">
    <text evidence="5">Belongs to the SAT4 family.</text>
</comment>
<comment type="subcellular location">
    <subcellularLocation>
        <location evidence="1">Membrane</location>
        <topology evidence="1">Multi-pass membrane protein</topology>
    </subcellularLocation>
</comment>
<feature type="domain" description="Rhodopsin" evidence="7">
    <location>
        <begin position="33"/>
        <end position="260"/>
    </location>
</feature>
<feature type="transmembrane region" description="Helical" evidence="6">
    <location>
        <begin position="88"/>
        <end position="110"/>
    </location>
</feature>
<evidence type="ECO:0000256" key="5">
    <source>
        <dbReference type="ARBA" id="ARBA00038359"/>
    </source>
</evidence>
<evidence type="ECO:0000256" key="3">
    <source>
        <dbReference type="ARBA" id="ARBA00022989"/>
    </source>
</evidence>
<keyword evidence="2 6" id="KW-0812">Transmembrane</keyword>
<sequence length="364" mass="40202">MSVDAPETFSLPLDTFLAVGVVFISLTTLMIIVRVVFNIHKTKHFLIEDVVAVIALAFLIAKFSVLYTSALADINPHTSIFRALQLTVAFHFIGSASMWTSKVSILLMLIRLFGSRLWVRVTSLVVIFTSLVAFLASVIVVGVACVPESEHTGRYINPNFLPQCLRRASAMSEMRGGVALALDVIIFVMPLPIIYKLSLPAQQKNGLFLVFTVEVFAIAAGASSLYFKIAADALSTTSAALIGTTIDCSIAIMVGCAPALYGAWLAYVNDSITTSKIPSMISSFLSSVKHKIYRLSPFEKFTNYESNESSRSQGHDGYWTRELPTAQQYRVWANDVSTDSTDPMSPRRSVTWKWERVPAREHRL</sequence>
<comment type="caution">
    <text evidence="8">The sequence shown here is derived from an EMBL/GenBank/DDBJ whole genome shotgun (WGS) entry which is preliminary data.</text>
</comment>
<dbReference type="GO" id="GO:0016020">
    <property type="term" value="C:membrane"/>
    <property type="evidence" value="ECO:0007669"/>
    <property type="project" value="UniProtKB-SubCell"/>
</dbReference>
<reference evidence="8" key="2">
    <citation type="submission" date="2023-05" db="EMBL/GenBank/DDBJ databases">
        <authorList>
            <consortium name="Lawrence Berkeley National Laboratory"/>
            <person name="Steindorff A."/>
            <person name="Hensen N."/>
            <person name="Bonometti L."/>
            <person name="Westerberg I."/>
            <person name="Brannstrom I.O."/>
            <person name="Guillou S."/>
            <person name="Cros-Aarteil S."/>
            <person name="Calhoun S."/>
            <person name="Haridas S."/>
            <person name="Kuo A."/>
            <person name="Mondo S."/>
            <person name="Pangilinan J."/>
            <person name="Riley R."/>
            <person name="Labutti K."/>
            <person name="Andreopoulos B."/>
            <person name="Lipzen A."/>
            <person name="Chen C."/>
            <person name="Yanf M."/>
            <person name="Daum C."/>
            <person name="Ng V."/>
            <person name="Clum A."/>
            <person name="Ohm R."/>
            <person name="Martin F."/>
            <person name="Silar P."/>
            <person name="Natvig D."/>
            <person name="Lalanne C."/>
            <person name="Gautier V."/>
            <person name="Ament-Velasquez S.L."/>
            <person name="Kruys A."/>
            <person name="Hutchinson M.I."/>
            <person name="Powell A.J."/>
            <person name="Barry K."/>
            <person name="Miller A.N."/>
            <person name="Grigoriev I.V."/>
            <person name="Debuchy R."/>
            <person name="Gladieux P."/>
            <person name="Thoren M.H."/>
            <person name="Johannesson H."/>
        </authorList>
    </citation>
    <scope>NUCLEOTIDE SEQUENCE</scope>
    <source>
        <strain evidence="8">CBS 990.96</strain>
    </source>
</reference>
<evidence type="ECO:0000313" key="8">
    <source>
        <dbReference type="EMBL" id="KAK4223097.1"/>
    </source>
</evidence>
<dbReference type="AlphaFoldDB" id="A0AAN7GNG8"/>
<keyword evidence="3 6" id="KW-1133">Transmembrane helix</keyword>
<dbReference type="EMBL" id="MU865440">
    <property type="protein sequence ID" value="KAK4223097.1"/>
    <property type="molecule type" value="Genomic_DNA"/>
</dbReference>
<dbReference type="Pfam" id="PF20684">
    <property type="entry name" value="Fung_rhodopsin"/>
    <property type="match status" value="1"/>
</dbReference>
<dbReference type="PANTHER" id="PTHR33048">
    <property type="entry name" value="PTH11-LIKE INTEGRAL MEMBRANE PROTEIN (AFU_ORTHOLOGUE AFUA_5G11245)"/>
    <property type="match status" value="1"/>
</dbReference>
<protein>
    <recommendedName>
        <fullName evidence="7">Rhodopsin domain-containing protein</fullName>
    </recommendedName>
</protein>
<feature type="transmembrane region" description="Helical" evidence="6">
    <location>
        <begin position="16"/>
        <end position="37"/>
    </location>
</feature>
<reference evidence="8" key="1">
    <citation type="journal article" date="2023" name="Mol. Phylogenet. Evol.">
        <title>Genome-scale phylogeny and comparative genomics of the fungal order Sordariales.</title>
        <authorList>
            <person name="Hensen N."/>
            <person name="Bonometti L."/>
            <person name="Westerberg I."/>
            <person name="Brannstrom I.O."/>
            <person name="Guillou S."/>
            <person name="Cros-Aarteil S."/>
            <person name="Calhoun S."/>
            <person name="Haridas S."/>
            <person name="Kuo A."/>
            <person name="Mondo S."/>
            <person name="Pangilinan J."/>
            <person name="Riley R."/>
            <person name="LaButti K."/>
            <person name="Andreopoulos B."/>
            <person name="Lipzen A."/>
            <person name="Chen C."/>
            <person name="Yan M."/>
            <person name="Daum C."/>
            <person name="Ng V."/>
            <person name="Clum A."/>
            <person name="Steindorff A."/>
            <person name="Ohm R.A."/>
            <person name="Martin F."/>
            <person name="Silar P."/>
            <person name="Natvig D.O."/>
            <person name="Lalanne C."/>
            <person name="Gautier V."/>
            <person name="Ament-Velasquez S.L."/>
            <person name="Kruys A."/>
            <person name="Hutchinson M.I."/>
            <person name="Powell A.J."/>
            <person name="Barry K."/>
            <person name="Miller A.N."/>
            <person name="Grigoriev I.V."/>
            <person name="Debuchy R."/>
            <person name="Gladieux P."/>
            <person name="Hiltunen Thoren M."/>
            <person name="Johannesson H."/>
        </authorList>
    </citation>
    <scope>NUCLEOTIDE SEQUENCE</scope>
    <source>
        <strain evidence="8">CBS 990.96</strain>
    </source>
</reference>
<feature type="transmembrane region" description="Helical" evidence="6">
    <location>
        <begin position="117"/>
        <end position="144"/>
    </location>
</feature>
<accession>A0AAN7GNG8</accession>
<dbReference type="InterPro" id="IPR049326">
    <property type="entry name" value="Rhodopsin_dom_fungi"/>
</dbReference>
<keyword evidence="4 6" id="KW-0472">Membrane</keyword>
<evidence type="ECO:0000256" key="1">
    <source>
        <dbReference type="ARBA" id="ARBA00004141"/>
    </source>
</evidence>
<feature type="transmembrane region" description="Helical" evidence="6">
    <location>
        <begin position="207"/>
        <end position="227"/>
    </location>
</feature>
<name>A0AAN7GNG8_9PEZI</name>
<gene>
    <name evidence="8" type="ORF">QBC38DRAFT_60075</name>
</gene>
<dbReference type="PANTHER" id="PTHR33048:SF146">
    <property type="entry name" value="INTEGRAL MEMBRANE PROTEIN"/>
    <property type="match status" value="1"/>
</dbReference>